<sequence>MIANVRVHADGQSSSLCQLDIMKYPKEVIEARMVERGFSDESFFICGFEDWQVDTIMSLDEAYLLRRVIEGLYAGDDFIVVHCLKNHWSVSDIISHHYCFVTKDEVQLMTKILNQCEMSSVVEFFYKANNWVTAVQAYIEKGVVLNTTRGFYVDVDNVL</sequence>
<gene>
    <name evidence="1" type="ORF">JR342_09655</name>
</gene>
<dbReference type="RefSeq" id="WP_180757796.1">
    <property type="nucleotide sequence ID" value="NZ_JAFINR010000018.1"/>
</dbReference>
<protein>
    <submittedName>
        <fullName evidence="1">Uncharacterized protein</fullName>
    </submittedName>
</protein>
<accession>A0ABS3GF80</accession>
<proteinExistence type="predicted"/>
<reference evidence="2" key="2">
    <citation type="submission" date="2023-07" db="EMBL/GenBank/DDBJ databases">
        <title>Streptococcus vaginalis sp. nov., a novel bacterial species isolated from vaginal swabs of a pregnant woman with diabetes.</title>
        <authorList>
            <person name="Chen Y.-S."/>
        </authorList>
    </citation>
    <scope>NUCLEOTIDE SEQUENCE [LARGE SCALE GENOMIC DNA]</scope>
    <source>
        <strain evidence="2">P1L01</strain>
    </source>
</reference>
<keyword evidence="2" id="KW-1185">Reference proteome</keyword>
<dbReference type="EMBL" id="JAFINR010000018">
    <property type="protein sequence ID" value="MBO0365303.1"/>
    <property type="molecule type" value="Genomic_DNA"/>
</dbReference>
<name>A0ABS3GF80_9STRE</name>
<evidence type="ECO:0000313" key="2">
    <source>
        <dbReference type="Proteomes" id="UP000664801"/>
    </source>
</evidence>
<organism evidence="1 2">
    <name type="scientific">Streptococcus vaginalis</name>
    <dbReference type="NCBI Taxonomy" id="2748301"/>
    <lineage>
        <taxon>Bacteria</taxon>
        <taxon>Bacillati</taxon>
        <taxon>Bacillota</taxon>
        <taxon>Bacilli</taxon>
        <taxon>Lactobacillales</taxon>
        <taxon>Streptococcaceae</taxon>
        <taxon>Streptococcus</taxon>
    </lineage>
</organism>
<evidence type="ECO:0000313" key="1">
    <source>
        <dbReference type="EMBL" id="MBO0365303.1"/>
    </source>
</evidence>
<comment type="caution">
    <text evidence="1">The sequence shown here is derived from an EMBL/GenBank/DDBJ whole genome shotgun (WGS) entry which is preliminary data.</text>
</comment>
<dbReference type="Proteomes" id="UP000664801">
    <property type="component" value="Unassembled WGS sequence"/>
</dbReference>
<reference evidence="1 2" key="1">
    <citation type="submission" date="2021-02" db="EMBL/GenBank/DDBJ databases">
        <authorList>
            <person name="Lee Y.-S."/>
        </authorList>
    </citation>
    <scope>NUCLEOTIDE SEQUENCE [LARGE SCALE GENOMIC DNA]</scope>
    <source>
        <strain evidence="1 2">P1L01</strain>
    </source>
</reference>